<dbReference type="GO" id="GO:0008541">
    <property type="term" value="C:proteasome regulatory particle, lid subcomplex"/>
    <property type="evidence" value="ECO:0007669"/>
    <property type="project" value="TreeGrafter"/>
</dbReference>
<comment type="similarity">
    <text evidence="1">Belongs to the proteasome subunit p55 family.</text>
</comment>
<dbReference type="GO" id="GO:0005634">
    <property type="term" value="C:nucleus"/>
    <property type="evidence" value="ECO:0007669"/>
    <property type="project" value="UniProtKB-ARBA"/>
</dbReference>
<dbReference type="SMART" id="SM00088">
    <property type="entry name" value="PINT"/>
    <property type="match status" value="1"/>
</dbReference>
<dbReference type="PANTHER" id="PTHR10855:SF1">
    <property type="entry name" value="26S PROTEASOME NON-ATPASE REGULATORY SUBUNIT 12"/>
    <property type="match status" value="1"/>
</dbReference>
<dbReference type="AlphaFoldDB" id="A0A9C7Q2U4"/>
<proteinExistence type="inferred from homology"/>
<dbReference type="OrthoDB" id="268763at2759"/>
<evidence type="ECO:0000313" key="5">
    <source>
        <dbReference type="EMBL" id="GJQ15035.1"/>
    </source>
</evidence>
<dbReference type="Pfam" id="PF22241">
    <property type="entry name" value="PSMD12-CSN4_N"/>
    <property type="match status" value="1"/>
</dbReference>
<evidence type="ECO:0000256" key="2">
    <source>
        <dbReference type="ARBA" id="ARBA00022942"/>
    </source>
</evidence>
<dbReference type="FunFam" id="1.10.10.10:FF:000070">
    <property type="entry name" value="26S proteasome non-ATPase regulatory subunit 12"/>
    <property type="match status" value="1"/>
</dbReference>
<dbReference type="SUPFAM" id="SSF46785">
    <property type="entry name" value="Winged helix' DNA-binding domain"/>
    <property type="match status" value="1"/>
</dbReference>
<evidence type="ECO:0000313" key="6">
    <source>
        <dbReference type="Proteomes" id="UP001061958"/>
    </source>
</evidence>
<reference evidence="5" key="2">
    <citation type="submission" date="2022-01" db="EMBL/GenBank/DDBJ databases">
        <authorList>
            <person name="Hirooka S."/>
            <person name="Miyagishima S.Y."/>
        </authorList>
    </citation>
    <scope>NUCLEOTIDE SEQUENCE</scope>
    <source>
        <strain evidence="5">NBRC 102759</strain>
    </source>
</reference>
<keyword evidence="3" id="KW-0175">Coiled coil</keyword>
<dbReference type="Pfam" id="PF01399">
    <property type="entry name" value="PCI"/>
    <property type="match status" value="1"/>
</dbReference>
<comment type="caution">
    <text evidence="5">The sequence shown here is derived from an EMBL/GenBank/DDBJ whole genome shotgun (WGS) entry which is preliminary data.</text>
</comment>
<organism evidence="5 6">
    <name type="scientific">Galdieria partita</name>
    <dbReference type="NCBI Taxonomy" id="83374"/>
    <lineage>
        <taxon>Eukaryota</taxon>
        <taxon>Rhodophyta</taxon>
        <taxon>Bangiophyceae</taxon>
        <taxon>Galdieriales</taxon>
        <taxon>Galdieriaceae</taxon>
        <taxon>Galdieria</taxon>
    </lineage>
</organism>
<feature type="coiled-coil region" evidence="3">
    <location>
        <begin position="136"/>
        <end position="173"/>
    </location>
</feature>
<dbReference type="InterPro" id="IPR000717">
    <property type="entry name" value="PCI_dom"/>
</dbReference>
<dbReference type="Proteomes" id="UP001061958">
    <property type="component" value="Unassembled WGS sequence"/>
</dbReference>
<keyword evidence="6" id="KW-1185">Reference proteome</keyword>
<gene>
    <name evidence="5" type="ORF">GpartN1_g6826.t1</name>
</gene>
<protein>
    <recommendedName>
        <fullName evidence="4">PCI domain-containing protein</fullName>
    </recommendedName>
</protein>
<evidence type="ECO:0000259" key="4">
    <source>
        <dbReference type="PROSITE" id="PS50250"/>
    </source>
</evidence>
<dbReference type="GO" id="GO:0005737">
    <property type="term" value="C:cytoplasm"/>
    <property type="evidence" value="ECO:0007669"/>
    <property type="project" value="TreeGrafter"/>
</dbReference>
<evidence type="ECO:0000256" key="1">
    <source>
        <dbReference type="ARBA" id="ARBA00006397"/>
    </source>
</evidence>
<dbReference type="InterPro" id="IPR054559">
    <property type="entry name" value="PSMD12-CSN4-like_N"/>
</dbReference>
<evidence type="ECO:0000256" key="3">
    <source>
        <dbReference type="SAM" id="Coils"/>
    </source>
</evidence>
<dbReference type="PROSITE" id="PS50250">
    <property type="entry name" value="PCI"/>
    <property type="match status" value="1"/>
</dbReference>
<feature type="domain" description="PCI" evidence="4">
    <location>
        <begin position="240"/>
        <end position="412"/>
    </location>
</feature>
<dbReference type="InterPro" id="IPR036390">
    <property type="entry name" value="WH_DNA-bd_sf"/>
</dbReference>
<reference evidence="5" key="1">
    <citation type="journal article" date="2022" name="Proc. Natl. Acad. Sci. U.S.A.">
        <title>Life cycle and functional genomics of the unicellular red alga Galdieria for elucidating algal and plant evolution and industrial use.</title>
        <authorList>
            <person name="Hirooka S."/>
            <person name="Itabashi T."/>
            <person name="Ichinose T.M."/>
            <person name="Onuma R."/>
            <person name="Fujiwara T."/>
            <person name="Yamashita S."/>
            <person name="Jong L.W."/>
            <person name="Tomita R."/>
            <person name="Iwane A.H."/>
            <person name="Miyagishima S.Y."/>
        </authorList>
    </citation>
    <scope>NUCLEOTIDE SEQUENCE</scope>
    <source>
        <strain evidence="5">NBRC 102759</strain>
    </source>
</reference>
<dbReference type="InterPro" id="IPR040134">
    <property type="entry name" value="PSMD12/CSN4"/>
</dbReference>
<dbReference type="Pfam" id="PF18098">
    <property type="entry name" value="RPN5_C"/>
    <property type="match status" value="1"/>
</dbReference>
<dbReference type="InterPro" id="IPR040896">
    <property type="entry name" value="RPN5_C"/>
</dbReference>
<dbReference type="PANTHER" id="PTHR10855">
    <property type="entry name" value="26S PROTEASOME NON-ATPASE REGULATORY SUBUNIT 12/COP9 SIGNALOSOME COMPLEX SUBUNIT 4"/>
    <property type="match status" value="1"/>
</dbReference>
<dbReference type="EMBL" id="BQMJ01000063">
    <property type="protein sequence ID" value="GJQ15035.1"/>
    <property type="molecule type" value="Genomic_DNA"/>
</dbReference>
<dbReference type="Gene3D" id="1.10.10.10">
    <property type="entry name" value="Winged helix-like DNA-binding domain superfamily/Winged helix DNA-binding domain"/>
    <property type="match status" value="1"/>
</dbReference>
<keyword evidence="2" id="KW-0647">Proteasome</keyword>
<name>A0A9C7Q2U4_9RHOD</name>
<sequence>MERGFNSKLTPNDEPMELEITREAEKEIQEKIAESEYKSLSEVLAELLGLERNYRLAGLTAETTKVCLEIIRLCHKRGNWQLTMEHVQLLSKRRAQVKQAIAAVVRECMTYLSDPNLDEPTRLEVLRVLREVTEGKIFLELERARLTKTLAEIEESKGNVAIAADLMEELQVETFGSMDKREKIVFILEQIRLSLDKGDYIRASVVSRKITPRSFEGDTFEDLRLSYNRLMVRLHIYNKDFLEACKCYIAQYQTLLAQQDASWKQELRNAVVCILLSQFNNEQNDLLFRISEYKQLEDLGEFAKLLEFYTKKELIQWSETIAHYGQEFKSISLLEFLNEKEVLNLLHVRTIEHNLRVITVYYSCISVEKLAKLLDLDEQETEKYLSDQVCNHVFWAKIDRPSGIVWFTKPQSSEAILNDWSHRITNLLDKVEYTCHLIHRERMFHKSQFSSVDS</sequence>
<dbReference type="InterPro" id="IPR036388">
    <property type="entry name" value="WH-like_DNA-bd_sf"/>
</dbReference>
<accession>A0A9C7Q2U4</accession>